<name>A0AAP0LEX3_9MAGN</name>
<sequence length="271" mass="31406">MLQLRRGEPESFQGVQIHKDKAQWMKAMQEEMSSLKKNNTYELVELPKGRKPLKNKWVYKLKTDGDKLVKHKARLVVNGFNQKKGIDFDDIFSPVVKMSSIRVILGLTASLDLELEQLDVKTAFLHGDLEEEIYMDQPEGFEVTGKTHLVCKLKKSLYGLKQAPRQWYKKFDSFMMGQEYTRTDADHCVYFKKFSDGKLVILSLYVDDMLIVGHDVSLIENLKKELSSSFDMKDLGPAKQILGMQIICDRRSKKLWVSQEKYVEQVLSRSI</sequence>
<evidence type="ECO:0000313" key="3">
    <source>
        <dbReference type="Proteomes" id="UP001420932"/>
    </source>
</evidence>
<reference evidence="2 3" key="1">
    <citation type="submission" date="2024-01" db="EMBL/GenBank/DDBJ databases">
        <title>Genome assemblies of Stephania.</title>
        <authorList>
            <person name="Yang L."/>
        </authorList>
    </citation>
    <scope>NUCLEOTIDE SEQUENCE [LARGE SCALE GENOMIC DNA]</scope>
    <source>
        <strain evidence="2">YNDBR</strain>
        <tissue evidence="2">Leaf</tissue>
    </source>
</reference>
<keyword evidence="3" id="KW-1185">Reference proteome</keyword>
<comment type="caution">
    <text evidence="2">The sequence shown here is derived from an EMBL/GenBank/DDBJ whole genome shotgun (WGS) entry which is preliminary data.</text>
</comment>
<feature type="domain" description="Reverse transcriptase Ty1/copia-type" evidence="1">
    <location>
        <begin position="38"/>
        <end position="268"/>
    </location>
</feature>
<dbReference type="AlphaFoldDB" id="A0AAP0LEX3"/>
<dbReference type="Pfam" id="PF07727">
    <property type="entry name" value="RVT_2"/>
    <property type="match status" value="1"/>
</dbReference>
<dbReference type="Proteomes" id="UP001420932">
    <property type="component" value="Unassembled WGS sequence"/>
</dbReference>
<organism evidence="2 3">
    <name type="scientific">Stephania yunnanensis</name>
    <dbReference type="NCBI Taxonomy" id="152371"/>
    <lineage>
        <taxon>Eukaryota</taxon>
        <taxon>Viridiplantae</taxon>
        <taxon>Streptophyta</taxon>
        <taxon>Embryophyta</taxon>
        <taxon>Tracheophyta</taxon>
        <taxon>Spermatophyta</taxon>
        <taxon>Magnoliopsida</taxon>
        <taxon>Ranunculales</taxon>
        <taxon>Menispermaceae</taxon>
        <taxon>Menispermoideae</taxon>
        <taxon>Cissampelideae</taxon>
        <taxon>Stephania</taxon>
    </lineage>
</organism>
<dbReference type="PANTHER" id="PTHR43383:SF2">
    <property type="entry name" value="AMIDOHYDROLASE 2 FAMILY PROTEIN"/>
    <property type="match status" value="1"/>
</dbReference>
<protein>
    <recommendedName>
        <fullName evidence="1">Reverse transcriptase Ty1/copia-type domain-containing protein</fullName>
    </recommendedName>
</protein>
<gene>
    <name evidence="2" type="ORF">Syun_000500</name>
</gene>
<evidence type="ECO:0000259" key="1">
    <source>
        <dbReference type="Pfam" id="PF07727"/>
    </source>
</evidence>
<evidence type="ECO:0000313" key="2">
    <source>
        <dbReference type="EMBL" id="KAK9168360.1"/>
    </source>
</evidence>
<dbReference type="InterPro" id="IPR013103">
    <property type="entry name" value="RVT_2"/>
</dbReference>
<dbReference type="InterPro" id="IPR043502">
    <property type="entry name" value="DNA/RNA_pol_sf"/>
</dbReference>
<proteinExistence type="predicted"/>
<accession>A0AAP0LEX3</accession>
<dbReference type="PANTHER" id="PTHR43383">
    <property type="entry name" value="NODULIN 6"/>
    <property type="match status" value="1"/>
</dbReference>
<dbReference type="SUPFAM" id="SSF56672">
    <property type="entry name" value="DNA/RNA polymerases"/>
    <property type="match status" value="1"/>
</dbReference>
<dbReference type="EMBL" id="JBBNAF010000001">
    <property type="protein sequence ID" value="KAK9168360.1"/>
    <property type="molecule type" value="Genomic_DNA"/>
</dbReference>